<keyword evidence="2" id="KW-1133">Transmembrane helix</keyword>
<feature type="compositionally biased region" description="Acidic residues" evidence="1">
    <location>
        <begin position="391"/>
        <end position="400"/>
    </location>
</feature>
<dbReference type="Pfam" id="PF26138">
    <property type="entry name" value="DUF8040"/>
    <property type="match status" value="1"/>
</dbReference>
<evidence type="ECO:0000313" key="5">
    <source>
        <dbReference type="Proteomes" id="UP000054988"/>
    </source>
</evidence>
<gene>
    <name evidence="4" type="ORF">WG66_14015</name>
</gene>
<feature type="transmembrane region" description="Helical" evidence="2">
    <location>
        <begin position="12"/>
        <end position="32"/>
    </location>
</feature>
<keyword evidence="2" id="KW-0812">Transmembrane</keyword>
<keyword evidence="2" id="KW-0472">Membrane</keyword>
<reference evidence="4 5" key="1">
    <citation type="submission" date="2015-12" db="EMBL/GenBank/DDBJ databases">
        <title>Draft genome sequence of Moniliophthora roreri, the causal agent of frosty pod rot of cacao.</title>
        <authorList>
            <person name="Aime M.C."/>
            <person name="Diaz-Valderrama J.R."/>
            <person name="Kijpornyongpan T."/>
            <person name="Phillips-Mora W."/>
        </authorList>
    </citation>
    <scope>NUCLEOTIDE SEQUENCE [LARGE SCALE GENOMIC DNA]</scope>
    <source>
        <strain evidence="4 5">MCA 2952</strain>
    </source>
</reference>
<feature type="domain" description="DUF8040" evidence="3">
    <location>
        <begin position="42"/>
        <end position="136"/>
    </location>
</feature>
<evidence type="ECO:0000313" key="4">
    <source>
        <dbReference type="EMBL" id="KTB33397.1"/>
    </source>
</evidence>
<feature type="transmembrane region" description="Helical" evidence="2">
    <location>
        <begin position="204"/>
        <end position="221"/>
    </location>
</feature>
<proteinExistence type="predicted"/>
<sequence>MSEHLTPQDLGHIMASAASVVNLAVLGASIYASQATKQPYHNSALSGYAWVQELMKGHPRCIYTELGVRLHVFITLVITLRSMGYADSQKGVTVEEQLAIFLYMCVTGLSVRHVGEQFQRANGTITHYFCLMCEALSGPGFYNQYVSLPNADDPPSPYLTNNPKFWPFFKGCLGALDGSHIASNLAAADQSNSRNRKGFVSQNILAACSFLLQFLYVLTGWEGSVTDSFLYADAHVSDLKEELFNLCHAQARNVIERIFGVIKWQWRILVLPPEFSMKIQAQIPAALAALHNFILEHNDNFLQELWADKDAVDPAPGHHIDAEGPRECHPHGELASCHVSEEEYEEALYKWDNIAQAMWEQYQEVLQALGEDEIDDYLYEQDEPQSIHQEEQEELESDIE</sequence>
<dbReference type="AlphaFoldDB" id="A0A0W0FAT9"/>
<name>A0A0W0FAT9_MONRR</name>
<dbReference type="PANTHER" id="PTHR22930">
    <property type="match status" value="1"/>
</dbReference>
<accession>A0A0W0FAT9</accession>
<feature type="region of interest" description="Disordered" evidence="1">
    <location>
        <begin position="313"/>
        <end position="332"/>
    </location>
</feature>
<dbReference type="Proteomes" id="UP000054988">
    <property type="component" value="Unassembled WGS sequence"/>
</dbReference>
<feature type="region of interest" description="Disordered" evidence="1">
    <location>
        <begin position="380"/>
        <end position="400"/>
    </location>
</feature>
<evidence type="ECO:0000259" key="3">
    <source>
        <dbReference type="Pfam" id="PF26138"/>
    </source>
</evidence>
<dbReference type="InterPro" id="IPR058353">
    <property type="entry name" value="DUF8040"/>
</dbReference>
<organism evidence="4 5">
    <name type="scientific">Moniliophthora roreri</name>
    <name type="common">Frosty pod rot fungus</name>
    <name type="synonym">Monilia roreri</name>
    <dbReference type="NCBI Taxonomy" id="221103"/>
    <lineage>
        <taxon>Eukaryota</taxon>
        <taxon>Fungi</taxon>
        <taxon>Dikarya</taxon>
        <taxon>Basidiomycota</taxon>
        <taxon>Agaricomycotina</taxon>
        <taxon>Agaricomycetes</taxon>
        <taxon>Agaricomycetidae</taxon>
        <taxon>Agaricales</taxon>
        <taxon>Marasmiineae</taxon>
        <taxon>Marasmiaceae</taxon>
        <taxon>Moniliophthora</taxon>
    </lineage>
</organism>
<comment type="caution">
    <text evidence="4">The sequence shown here is derived from an EMBL/GenBank/DDBJ whole genome shotgun (WGS) entry which is preliminary data.</text>
</comment>
<dbReference type="EMBL" id="LATX01002176">
    <property type="protein sequence ID" value="KTB33397.1"/>
    <property type="molecule type" value="Genomic_DNA"/>
</dbReference>
<dbReference type="InterPro" id="IPR045249">
    <property type="entry name" value="HARBI1-like"/>
</dbReference>
<protein>
    <submittedName>
        <fullName evidence="4">Putative transposase</fullName>
    </submittedName>
</protein>
<evidence type="ECO:0000256" key="1">
    <source>
        <dbReference type="SAM" id="MobiDB-lite"/>
    </source>
</evidence>
<dbReference type="PANTHER" id="PTHR22930:SF251">
    <property type="entry name" value="DDE TNP4 DOMAIN-CONTAINING PROTEIN"/>
    <property type="match status" value="1"/>
</dbReference>
<evidence type="ECO:0000256" key="2">
    <source>
        <dbReference type="SAM" id="Phobius"/>
    </source>
</evidence>